<organism evidence="1 2">
    <name type="scientific">Advenella kashmirensis</name>
    <dbReference type="NCBI Taxonomy" id="310575"/>
    <lineage>
        <taxon>Bacteria</taxon>
        <taxon>Pseudomonadati</taxon>
        <taxon>Pseudomonadota</taxon>
        <taxon>Betaproteobacteria</taxon>
        <taxon>Burkholderiales</taxon>
        <taxon>Alcaligenaceae</taxon>
    </lineage>
</organism>
<sequence length="148" mass="17036">MSKYAVIEGPFDDASFGIFPELKGRGYHYCEAPIFLYYGEHKSTHHGFGLYHIWEQRLRIEFNLSMKTAMPFLVGEIKTLLSRASIHCEFEHPGGNHRAVVIAHATCNTVVMQYLDRKHVCSIVTWFSRNFRKPKKPRIGSIAIDYGT</sequence>
<protein>
    <submittedName>
        <fullName evidence="1">Uncharacterized protein</fullName>
    </submittedName>
</protein>
<dbReference type="Proteomes" id="UP000264036">
    <property type="component" value="Unassembled WGS sequence"/>
</dbReference>
<evidence type="ECO:0000313" key="1">
    <source>
        <dbReference type="EMBL" id="HBP29079.1"/>
    </source>
</evidence>
<proteinExistence type="predicted"/>
<evidence type="ECO:0000313" key="2">
    <source>
        <dbReference type="Proteomes" id="UP000264036"/>
    </source>
</evidence>
<dbReference type="EMBL" id="DOEK01000015">
    <property type="protein sequence ID" value="HBP29079.1"/>
    <property type="molecule type" value="Genomic_DNA"/>
</dbReference>
<reference evidence="1 2" key="1">
    <citation type="journal article" date="2018" name="Nat. Biotechnol.">
        <title>A standardized bacterial taxonomy based on genome phylogeny substantially revises the tree of life.</title>
        <authorList>
            <person name="Parks D.H."/>
            <person name="Chuvochina M."/>
            <person name="Waite D.W."/>
            <person name="Rinke C."/>
            <person name="Skarshewski A."/>
            <person name="Chaumeil P.A."/>
            <person name="Hugenholtz P."/>
        </authorList>
    </citation>
    <scope>NUCLEOTIDE SEQUENCE [LARGE SCALE GENOMIC DNA]</scope>
    <source>
        <strain evidence="1">UBA10707</strain>
    </source>
</reference>
<name>A0A356LE19_9BURK</name>
<accession>A0A356LE19</accession>
<comment type="caution">
    <text evidence="1">The sequence shown here is derived from an EMBL/GenBank/DDBJ whole genome shotgun (WGS) entry which is preliminary data.</text>
</comment>
<gene>
    <name evidence="1" type="ORF">DD666_06665</name>
</gene>
<dbReference type="AlphaFoldDB" id="A0A356LE19"/>